<proteinExistence type="predicted"/>
<evidence type="ECO:0000313" key="4">
    <source>
        <dbReference type="EMBL" id="VAW72633.1"/>
    </source>
</evidence>
<dbReference type="SUPFAM" id="SSF55785">
    <property type="entry name" value="PYP-like sensor domain (PAS domain)"/>
    <property type="match status" value="1"/>
</dbReference>
<dbReference type="Gene3D" id="3.30.450.20">
    <property type="entry name" value="PAS domain"/>
    <property type="match status" value="1"/>
</dbReference>
<dbReference type="PROSITE" id="PS50113">
    <property type="entry name" value="PAC"/>
    <property type="match status" value="1"/>
</dbReference>
<dbReference type="SMART" id="SM00267">
    <property type="entry name" value="GGDEF"/>
    <property type="match status" value="1"/>
</dbReference>
<feature type="domain" description="GGDEF" evidence="3">
    <location>
        <begin position="172"/>
        <end position="306"/>
    </location>
</feature>
<dbReference type="InterPro" id="IPR000700">
    <property type="entry name" value="PAS-assoc_C"/>
</dbReference>
<dbReference type="Gene3D" id="3.20.20.450">
    <property type="entry name" value="EAL domain"/>
    <property type="match status" value="1"/>
</dbReference>
<evidence type="ECO:0000259" key="1">
    <source>
        <dbReference type="PROSITE" id="PS50113"/>
    </source>
</evidence>
<feature type="domain" description="EAL" evidence="2">
    <location>
        <begin position="315"/>
        <end position="567"/>
    </location>
</feature>
<dbReference type="InterPro" id="IPR052155">
    <property type="entry name" value="Biofilm_reg_signaling"/>
</dbReference>
<feature type="domain" description="PAC" evidence="1">
    <location>
        <begin position="94"/>
        <end position="144"/>
    </location>
</feature>
<dbReference type="PANTHER" id="PTHR44757:SF2">
    <property type="entry name" value="BIOFILM ARCHITECTURE MAINTENANCE PROTEIN MBAA"/>
    <property type="match status" value="1"/>
</dbReference>
<accession>A0A3B0Y8C5</accession>
<dbReference type="CDD" id="cd01948">
    <property type="entry name" value="EAL"/>
    <property type="match status" value="1"/>
</dbReference>
<dbReference type="InterPro" id="IPR001633">
    <property type="entry name" value="EAL_dom"/>
</dbReference>
<evidence type="ECO:0000259" key="2">
    <source>
        <dbReference type="PROSITE" id="PS50883"/>
    </source>
</evidence>
<dbReference type="NCBIfam" id="TIGR00254">
    <property type="entry name" value="GGDEF"/>
    <property type="match status" value="1"/>
</dbReference>
<dbReference type="PANTHER" id="PTHR44757">
    <property type="entry name" value="DIGUANYLATE CYCLASE DGCP"/>
    <property type="match status" value="1"/>
</dbReference>
<dbReference type="Pfam" id="PF00990">
    <property type="entry name" value="GGDEF"/>
    <property type="match status" value="1"/>
</dbReference>
<dbReference type="Pfam" id="PF08448">
    <property type="entry name" value="PAS_4"/>
    <property type="match status" value="1"/>
</dbReference>
<evidence type="ECO:0000259" key="3">
    <source>
        <dbReference type="PROSITE" id="PS50887"/>
    </source>
</evidence>
<dbReference type="Gene3D" id="3.30.70.270">
    <property type="match status" value="1"/>
</dbReference>
<dbReference type="AlphaFoldDB" id="A0A3B0Y8C5"/>
<reference evidence="4" key="1">
    <citation type="submission" date="2018-06" db="EMBL/GenBank/DDBJ databases">
        <authorList>
            <person name="Zhirakovskaya E."/>
        </authorList>
    </citation>
    <scope>NUCLEOTIDE SEQUENCE</scope>
</reference>
<dbReference type="InterPro" id="IPR043128">
    <property type="entry name" value="Rev_trsase/Diguanyl_cyclase"/>
</dbReference>
<dbReference type="InterPro" id="IPR000014">
    <property type="entry name" value="PAS"/>
</dbReference>
<dbReference type="InterPro" id="IPR000160">
    <property type="entry name" value="GGDEF_dom"/>
</dbReference>
<organism evidence="4">
    <name type="scientific">hydrothermal vent metagenome</name>
    <dbReference type="NCBI Taxonomy" id="652676"/>
    <lineage>
        <taxon>unclassified sequences</taxon>
        <taxon>metagenomes</taxon>
        <taxon>ecological metagenomes</taxon>
    </lineage>
</organism>
<dbReference type="InterPro" id="IPR029787">
    <property type="entry name" value="Nucleotide_cyclase"/>
</dbReference>
<dbReference type="SUPFAM" id="SSF55073">
    <property type="entry name" value="Nucleotide cyclase"/>
    <property type="match status" value="1"/>
</dbReference>
<sequence length="573" mass="63596">MVEATDGKLQDSEGDFHAQLLRAYFDSANDAIFVLCNELKFLSCNRRMEGWLGIDENELTRHNCRRPITDLVGNVETAIVFERAAEKVLEGDAQNFECLLEPDDAPKRWVEINMTRVDIEAGEMVIAVARDITERREQLAKIYYQSTHDALTGLPNRTSLQEFLQAHTDDDSPLAVLAVDVPHFRDVNEALGHSLADEVLKAITAGLRDIARQYRDTRVFRLAGDQFVVVSRGVAAQCWNEIAESVQQWLSTPMEQSGIELTLGSKIGVSLFPSHVNAPGELIQAAEAALHAAKQLATTSIKLYYPDLLASGGERLALLNDLRQAIADKSIDVHLQPIVPLHGQGLVRLEALARWRHPERGMMSPEHFIALAETSGQILELTWQVTECALRKVAPLIIDKRIESVSINLSPYCLLDTGFTEKFADLISQSGIAPSSVMLEITESVAMSERMQKFTVMSLRELGVELSIDDFGTGHSSLSKLRQLPVSELKIDRSFVTHMLNDENDEAIVNATIQLAHSLGLDIVAEGIEDVNVFQRLGEMGCDYAQGRYICDALPLEQLQDWLNNKATSGRVA</sequence>
<dbReference type="CDD" id="cd01949">
    <property type="entry name" value="GGDEF"/>
    <property type="match status" value="1"/>
</dbReference>
<name>A0A3B0Y8C5_9ZZZZ</name>
<dbReference type="PROSITE" id="PS50883">
    <property type="entry name" value="EAL"/>
    <property type="match status" value="1"/>
</dbReference>
<dbReference type="InterPro" id="IPR035919">
    <property type="entry name" value="EAL_sf"/>
</dbReference>
<dbReference type="PROSITE" id="PS50887">
    <property type="entry name" value="GGDEF"/>
    <property type="match status" value="1"/>
</dbReference>
<protein>
    <submittedName>
        <fullName evidence="4">Diguanylate cyclase/phosphodiesterase (GGDEF &amp; EAL domains) with PAS/PAC sensor(S)</fullName>
    </submittedName>
</protein>
<dbReference type="Pfam" id="PF00563">
    <property type="entry name" value="EAL"/>
    <property type="match status" value="1"/>
</dbReference>
<dbReference type="SMART" id="SM00052">
    <property type="entry name" value="EAL"/>
    <property type="match status" value="1"/>
</dbReference>
<dbReference type="InterPro" id="IPR013656">
    <property type="entry name" value="PAS_4"/>
</dbReference>
<gene>
    <name evidence="4" type="ORF">MNBD_GAMMA15-1575</name>
</gene>
<dbReference type="EMBL" id="UOFN01000002">
    <property type="protein sequence ID" value="VAW72633.1"/>
    <property type="molecule type" value="Genomic_DNA"/>
</dbReference>
<dbReference type="InterPro" id="IPR035965">
    <property type="entry name" value="PAS-like_dom_sf"/>
</dbReference>
<dbReference type="NCBIfam" id="TIGR00229">
    <property type="entry name" value="sensory_box"/>
    <property type="match status" value="1"/>
</dbReference>
<dbReference type="CDD" id="cd00130">
    <property type="entry name" value="PAS"/>
    <property type="match status" value="1"/>
</dbReference>
<dbReference type="SUPFAM" id="SSF141868">
    <property type="entry name" value="EAL domain-like"/>
    <property type="match status" value="1"/>
</dbReference>